<dbReference type="SUPFAM" id="SSF52113">
    <property type="entry name" value="BRCT domain"/>
    <property type="match status" value="1"/>
</dbReference>
<dbReference type="GO" id="GO:0070987">
    <property type="term" value="P:error-free translesion synthesis"/>
    <property type="evidence" value="ECO:0007669"/>
    <property type="project" value="TreeGrafter"/>
</dbReference>
<dbReference type="STRING" id="1450539.A0A318ZP21"/>
<evidence type="ECO:0000313" key="4">
    <source>
        <dbReference type="Proteomes" id="UP000248349"/>
    </source>
</evidence>
<gene>
    <name evidence="3" type="ORF">BP01DRAFT_348048</name>
</gene>
<dbReference type="Pfam" id="PF00533">
    <property type="entry name" value="BRCT"/>
    <property type="match status" value="1"/>
</dbReference>
<dbReference type="OrthoDB" id="427711at2759"/>
<proteinExistence type="predicted"/>
<feature type="region of interest" description="Disordered" evidence="1">
    <location>
        <begin position="76"/>
        <end position="106"/>
    </location>
</feature>
<protein>
    <recommendedName>
        <fullName evidence="2">BRCT domain-containing protein</fullName>
    </recommendedName>
</protein>
<evidence type="ECO:0000256" key="1">
    <source>
        <dbReference type="SAM" id="MobiDB-lite"/>
    </source>
</evidence>
<dbReference type="Proteomes" id="UP000248349">
    <property type="component" value="Unassembled WGS sequence"/>
</dbReference>
<dbReference type="RefSeq" id="XP_025427840.1">
    <property type="nucleotide sequence ID" value="XM_025573713.1"/>
</dbReference>
<feature type="domain" description="BRCT" evidence="2">
    <location>
        <begin position="179"/>
        <end position="286"/>
    </location>
</feature>
<dbReference type="GO" id="GO:0042276">
    <property type="term" value="P:error-prone translesion synthesis"/>
    <property type="evidence" value="ECO:0007669"/>
    <property type="project" value="TreeGrafter"/>
</dbReference>
<dbReference type="InterPro" id="IPR001357">
    <property type="entry name" value="BRCT_dom"/>
</dbReference>
<dbReference type="Gene3D" id="3.40.50.10190">
    <property type="entry name" value="BRCT domain"/>
    <property type="match status" value="1"/>
</dbReference>
<accession>A0A318ZP21</accession>
<dbReference type="PANTHER" id="PTHR45990">
    <property type="entry name" value="DNA REPAIR PROTEIN REV1"/>
    <property type="match status" value="1"/>
</dbReference>
<name>A0A318ZP21_9EURO</name>
<dbReference type="EMBL" id="KZ821258">
    <property type="protein sequence ID" value="PYH41858.1"/>
    <property type="molecule type" value="Genomic_DNA"/>
</dbReference>
<evidence type="ECO:0000259" key="2">
    <source>
        <dbReference type="PROSITE" id="PS50172"/>
    </source>
</evidence>
<dbReference type="PANTHER" id="PTHR45990:SF1">
    <property type="entry name" value="DNA REPAIR PROTEIN REV1"/>
    <property type="match status" value="1"/>
</dbReference>
<dbReference type="PROSITE" id="PS50172">
    <property type="entry name" value="BRCT"/>
    <property type="match status" value="1"/>
</dbReference>
<evidence type="ECO:0000313" key="3">
    <source>
        <dbReference type="EMBL" id="PYH41858.1"/>
    </source>
</evidence>
<keyword evidence="4" id="KW-1185">Reference proteome</keyword>
<dbReference type="InterPro" id="IPR036420">
    <property type="entry name" value="BRCT_dom_sf"/>
</dbReference>
<dbReference type="SMART" id="SM00292">
    <property type="entry name" value="BRCT"/>
    <property type="match status" value="1"/>
</dbReference>
<organism evidence="3 4">
    <name type="scientific">Aspergillus saccharolyticus JOP 1030-1</name>
    <dbReference type="NCBI Taxonomy" id="1450539"/>
    <lineage>
        <taxon>Eukaryota</taxon>
        <taxon>Fungi</taxon>
        <taxon>Dikarya</taxon>
        <taxon>Ascomycota</taxon>
        <taxon>Pezizomycotina</taxon>
        <taxon>Eurotiomycetes</taxon>
        <taxon>Eurotiomycetidae</taxon>
        <taxon>Eurotiales</taxon>
        <taxon>Aspergillaceae</taxon>
        <taxon>Aspergillus</taxon>
        <taxon>Aspergillus subgen. Circumdati</taxon>
    </lineage>
</organism>
<sequence length="319" mass="34384">MPPFSHSTKLKFKPNPQPRARYFDVFNSASTGHQVADGGSRGREWRITRHEKLARQFGSRDGDCTSSPAYHGYLVKGRDGDAGGDEDAGRGEWPWTTTTTTPISTGQMDIRNMLGGQVRKRVHAAAASDELSAIELKKAKLQSAATLSYKPSIQTTTEPVEQVIPSPKTLSPYSQNERTSKAIFTSLIIHINGQTTPLISDHALKRLLTTQGATLSLTLSRKITHVIIGVPNAGPGNGGAGGGLAATKIQKEIQRGGWKGVKVVTVQWVLDSIQAGKRLSEARYAVQLGGKQRSVLGFCSPSSTVVPPLSAKDYYDPHT</sequence>
<dbReference type="GO" id="GO:0017125">
    <property type="term" value="F:deoxycytidyl transferase activity"/>
    <property type="evidence" value="ECO:0007669"/>
    <property type="project" value="TreeGrafter"/>
</dbReference>
<dbReference type="GO" id="GO:0005634">
    <property type="term" value="C:nucleus"/>
    <property type="evidence" value="ECO:0007669"/>
    <property type="project" value="TreeGrafter"/>
</dbReference>
<reference evidence="3 4" key="1">
    <citation type="submission" date="2016-12" db="EMBL/GenBank/DDBJ databases">
        <title>The genomes of Aspergillus section Nigri reveals drivers in fungal speciation.</title>
        <authorList>
            <consortium name="DOE Joint Genome Institute"/>
            <person name="Vesth T.C."/>
            <person name="Nybo J."/>
            <person name="Theobald S."/>
            <person name="Brandl J."/>
            <person name="Frisvad J.C."/>
            <person name="Nielsen K.F."/>
            <person name="Lyhne E.K."/>
            <person name="Kogle M.E."/>
            <person name="Kuo A."/>
            <person name="Riley R."/>
            <person name="Clum A."/>
            <person name="Nolan M."/>
            <person name="Lipzen A."/>
            <person name="Salamov A."/>
            <person name="Henrissat B."/>
            <person name="Wiebenga A."/>
            <person name="De Vries R.P."/>
            <person name="Grigoriev I.V."/>
            <person name="Mortensen U.H."/>
            <person name="Andersen M.R."/>
            <person name="Baker S.E."/>
        </authorList>
    </citation>
    <scope>NUCLEOTIDE SEQUENCE [LARGE SCALE GENOMIC DNA]</scope>
    <source>
        <strain evidence="3 4">JOP 1030-1</strain>
    </source>
</reference>
<dbReference type="GeneID" id="37074941"/>
<dbReference type="GO" id="GO:0003887">
    <property type="term" value="F:DNA-directed DNA polymerase activity"/>
    <property type="evidence" value="ECO:0007669"/>
    <property type="project" value="TreeGrafter"/>
</dbReference>
<dbReference type="AlphaFoldDB" id="A0A318ZP21"/>